<protein>
    <submittedName>
        <fullName evidence="2">Uncharacterized protein</fullName>
    </submittedName>
</protein>
<organism evidence="2 3">
    <name type="scientific">Phaseolus coccineus</name>
    <name type="common">Scarlet runner bean</name>
    <name type="synonym">Phaseolus multiflorus</name>
    <dbReference type="NCBI Taxonomy" id="3886"/>
    <lineage>
        <taxon>Eukaryota</taxon>
        <taxon>Viridiplantae</taxon>
        <taxon>Streptophyta</taxon>
        <taxon>Embryophyta</taxon>
        <taxon>Tracheophyta</taxon>
        <taxon>Spermatophyta</taxon>
        <taxon>Magnoliopsida</taxon>
        <taxon>eudicotyledons</taxon>
        <taxon>Gunneridae</taxon>
        <taxon>Pentapetalae</taxon>
        <taxon>rosids</taxon>
        <taxon>fabids</taxon>
        <taxon>Fabales</taxon>
        <taxon>Fabaceae</taxon>
        <taxon>Papilionoideae</taxon>
        <taxon>50 kb inversion clade</taxon>
        <taxon>NPAAA clade</taxon>
        <taxon>indigoferoid/millettioid clade</taxon>
        <taxon>Phaseoleae</taxon>
        <taxon>Phaseolus</taxon>
    </lineage>
</organism>
<comment type="caution">
    <text evidence="2">The sequence shown here is derived from an EMBL/GenBank/DDBJ whole genome shotgun (WGS) entry which is preliminary data.</text>
</comment>
<keyword evidence="1" id="KW-0812">Transmembrane</keyword>
<accession>A0AAN9LI06</accession>
<keyword evidence="3" id="KW-1185">Reference proteome</keyword>
<keyword evidence="1" id="KW-0472">Membrane</keyword>
<gene>
    <name evidence="2" type="ORF">VNO80_26448</name>
</gene>
<evidence type="ECO:0000313" key="2">
    <source>
        <dbReference type="EMBL" id="KAK7334687.1"/>
    </source>
</evidence>
<evidence type="ECO:0000256" key="1">
    <source>
        <dbReference type="SAM" id="Phobius"/>
    </source>
</evidence>
<reference evidence="2 3" key="1">
    <citation type="submission" date="2024-01" db="EMBL/GenBank/DDBJ databases">
        <title>The genomes of 5 underutilized Papilionoideae crops provide insights into root nodulation and disease resistanc.</title>
        <authorList>
            <person name="Jiang F."/>
        </authorList>
    </citation>
    <scope>NUCLEOTIDE SEQUENCE [LARGE SCALE GENOMIC DNA]</scope>
    <source>
        <strain evidence="2">JINMINGXINNONG_FW02</strain>
        <tissue evidence="2">Leaves</tissue>
    </source>
</reference>
<dbReference type="Proteomes" id="UP001374584">
    <property type="component" value="Unassembled WGS sequence"/>
</dbReference>
<proteinExistence type="predicted"/>
<dbReference type="EMBL" id="JAYMYR010000010">
    <property type="protein sequence ID" value="KAK7334687.1"/>
    <property type="molecule type" value="Genomic_DNA"/>
</dbReference>
<sequence>MNGGDRKHDLNANPNVSALTVVSPLLVAIALVSSKRRYAFKSEQVGLTTPGKDTKSNVSSTQDRHQVFRIKSTRVTIIFSEKMWWSFRMNKTSLRPLITGNLLKPKNKIISIEFLRKCTRKSEWDRRGYRQGRWRNERSHCDFLRSGPC</sequence>
<name>A0AAN9LI06_PHACN</name>
<feature type="transmembrane region" description="Helical" evidence="1">
    <location>
        <begin position="12"/>
        <end position="32"/>
    </location>
</feature>
<evidence type="ECO:0000313" key="3">
    <source>
        <dbReference type="Proteomes" id="UP001374584"/>
    </source>
</evidence>
<dbReference type="AlphaFoldDB" id="A0AAN9LI06"/>
<keyword evidence="1" id="KW-1133">Transmembrane helix</keyword>